<comment type="caution">
    <text evidence="2">The sequence shown here is derived from an EMBL/GenBank/DDBJ whole genome shotgun (WGS) entry which is preliminary data.</text>
</comment>
<sequence length="128" mass="13823">MRGMRRAGAVAPPQRPSQSQLPTAVHQLHPEEPPGPILVEAERKVKEATLAKKRAKEALERLAFLARKENDRLKPSLATVPKSKSTSAVDTKTNAEKASNNGLYPVSAANAPIPIPKLQRQHSANGPN</sequence>
<proteinExistence type="predicted"/>
<organism evidence="2 3">
    <name type="scientific">Corchorus capsularis</name>
    <name type="common">Jute</name>
    <dbReference type="NCBI Taxonomy" id="210143"/>
    <lineage>
        <taxon>Eukaryota</taxon>
        <taxon>Viridiplantae</taxon>
        <taxon>Streptophyta</taxon>
        <taxon>Embryophyta</taxon>
        <taxon>Tracheophyta</taxon>
        <taxon>Spermatophyta</taxon>
        <taxon>Magnoliopsida</taxon>
        <taxon>eudicotyledons</taxon>
        <taxon>Gunneridae</taxon>
        <taxon>Pentapetalae</taxon>
        <taxon>rosids</taxon>
        <taxon>malvids</taxon>
        <taxon>Malvales</taxon>
        <taxon>Malvaceae</taxon>
        <taxon>Grewioideae</taxon>
        <taxon>Apeibeae</taxon>
        <taxon>Corchorus</taxon>
    </lineage>
</organism>
<dbReference type="Proteomes" id="UP000188268">
    <property type="component" value="Unassembled WGS sequence"/>
</dbReference>
<protein>
    <submittedName>
        <fullName evidence="2">Uncharacterized protein</fullName>
    </submittedName>
</protein>
<evidence type="ECO:0000313" key="3">
    <source>
        <dbReference type="Proteomes" id="UP000188268"/>
    </source>
</evidence>
<keyword evidence="3" id="KW-1185">Reference proteome</keyword>
<dbReference type="AlphaFoldDB" id="A0A1R3G5N9"/>
<dbReference type="Gramene" id="OMO53394">
    <property type="protein sequence ID" value="OMO53394"/>
    <property type="gene ID" value="CCACVL1_28668"/>
</dbReference>
<accession>A0A1R3G5N9</accession>
<feature type="region of interest" description="Disordered" evidence="1">
    <location>
        <begin position="1"/>
        <end position="36"/>
    </location>
</feature>
<evidence type="ECO:0000313" key="2">
    <source>
        <dbReference type="EMBL" id="OMO53394.1"/>
    </source>
</evidence>
<dbReference type="EMBL" id="AWWV01015188">
    <property type="protein sequence ID" value="OMO53394.1"/>
    <property type="molecule type" value="Genomic_DNA"/>
</dbReference>
<dbReference type="OrthoDB" id="1001223at2759"/>
<gene>
    <name evidence="2" type="ORF">CCACVL1_28668</name>
</gene>
<name>A0A1R3G5N9_COCAP</name>
<feature type="compositionally biased region" description="Polar residues" evidence="1">
    <location>
        <begin position="82"/>
        <end position="102"/>
    </location>
</feature>
<evidence type="ECO:0000256" key="1">
    <source>
        <dbReference type="SAM" id="MobiDB-lite"/>
    </source>
</evidence>
<feature type="region of interest" description="Disordered" evidence="1">
    <location>
        <begin position="75"/>
        <end position="106"/>
    </location>
</feature>
<reference evidence="2 3" key="1">
    <citation type="submission" date="2013-09" db="EMBL/GenBank/DDBJ databases">
        <title>Corchorus capsularis genome sequencing.</title>
        <authorList>
            <person name="Alam M."/>
            <person name="Haque M.S."/>
            <person name="Islam M.S."/>
            <person name="Emdad E.M."/>
            <person name="Islam M.M."/>
            <person name="Ahmed B."/>
            <person name="Halim A."/>
            <person name="Hossen Q.M.M."/>
            <person name="Hossain M.Z."/>
            <person name="Ahmed R."/>
            <person name="Khan M.M."/>
            <person name="Islam R."/>
            <person name="Rashid M.M."/>
            <person name="Khan S.A."/>
            <person name="Rahman M.S."/>
            <person name="Alam M."/>
        </authorList>
    </citation>
    <scope>NUCLEOTIDE SEQUENCE [LARGE SCALE GENOMIC DNA]</scope>
    <source>
        <strain evidence="3">cv. CVL-1</strain>
        <tissue evidence="2">Whole seedling</tissue>
    </source>
</reference>